<name>A0A0V0SAZ2_9BILA</name>
<dbReference type="AlphaFoldDB" id="A0A0V0SAZ2"/>
<feature type="transmembrane region" description="Helical" evidence="1">
    <location>
        <begin position="37"/>
        <end position="55"/>
    </location>
</feature>
<evidence type="ECO:0000256" key="1">
    <source>
        <dbReference type="SAM" id="Phobius"/>
    </source>
</evidence>
<keyword evidence="1" id="KW-0472">Membrane</keyword>
<keyword evidence="1" id="KW-1133">Transmembrane helix</keyword>
<comment type="caution">
    <text evidence="2">The sequence shown here is derived from an EMBL/GenBank/DDBJ whole genome shotgun (WGS) entry which is preliminary data.</text>
</comment>
<keyword evidence="1" id="KW-0812">Transmembrane</keyword>
<dbReference type="Proteomes" id="UP000054630">
    <property type="component" value="Unassembled WGS sequence"/>
</dbReference>
<evidence type="ECO:0000313" key="2">
    <source>
        <dbReference type="EMBL" id="KRX23850.1"/>
    </source>
</evidence>
<protein>
    <submittedName>
        <fullName evidence="2">Uncharacterized protein</fullName>
    </submittedName>
</protein>
<accession>A0A0V0SAZ2</accession>
<sequence length="168" mass="19449">MNKLQRKCIYLESRKIGFNVNVNFLFNRRSNVVGPNFGLLWSACVFGLFCSSASGKIRALNWDRRFPAESFVQLKSNFPNVPVSKTDAYWKMTKNAAPINLRLQFEIEIHSSESNLPVLSVQRKTTVRSDGFINLRKKKKQIPFNLVKINLNNKQHLFIFKSFYVIAT</sequence>
<dbReference type="OrthoDB" id="10327873at2759"/>
<gene>
    <name evidence="2" type="ORF">T07_7414</name>
</gene>
<proteinExistence type="predicted"/>
<reference evidence="2 3" key="1">
    <citation type="submission" date="2015-01" db="EMBL/GenBank/DDBJ databases">
        <title>Evolution of Trichinella species and genotypes.</title>
        <authorList>
            <person name="Korhonen P.K."/>
            <person name="Edoardo P."/>
            <person name="Giuseppe L.R."/>
            <person name="Gasser R.B."/>
        </authorList>
    </citation>
    <scope>NUCLEOTIDE SEQUENCE [LARGE SCALE GENOMIC DNA]</scope>
    <source>
        <strain evidence="2">ISS37</strain>
    </source>
</reference>
<organism evidence="2 3">
    <name type="scientific">Trichinella nelsoni</name>
    <dbReference type="NCBI Taxonomy" id="6336"/>
    <lineage>
        <taxon>Eukaryota</taxon>
        <taxon>Metazoa</taxon>
        <taxon>Ecdysozoa</taxon>
        <taxon>Nematoda</taxon>
        <taxon>Enoplea</taxon>
        <taxon>Dorylaimia</taxon>
        <taxon>Trichinellida</taxon>
        <taxon>Trichinellidae</taxon>
        <taxon>Trichinella</taxon>
    </lineage>
</organism>
<dbReference type="EMBL" id="JYDL01000021">
    <property type="protein sequence ID" value="KRX23850.1"/>
    <property type="molecule type" value="Genomic_DNA"/>
</dbReference>
<evidence type="ECO:0000313" key="3">
    <source>
        <dbReference type="Proteomes" id="UP000054630"/>
    </source>
</evidence>
<keyword evidence="3" id="KW-1185">Reference proteome</keyword>